<proteinExistence type="inferred from homology"/>
<dbReference type="InterPro" id="IPR000709">
    <property type="entry name" value="Leu_Ile_Val-bd"/>
</dbReference>
<dbReference type="SUPFAM" id="SSF53822">
    <property type="entry name" value="Periplasmic binding protein-like I"/>
    <property type="match status" value="1"/>
</dbReference>
<dbReference type="AlphaFoldDB" id="A0A1N6FKA8"/>
<dbReference type="EMBL" id="FSQX01000001">
    <property type="protein sequence ID" value="SIN67152.1"/>
    <property type="molecule type" value="Genomic_DNA"/>
</dbReference>
<feature type="domain" description="Leucine-binding protein" evidence="6">
    <location>
        <begin position="23"/>
        <end position="106"/>
    </location>
</feature>
<evidence type="ECO:0000256" key="1">
    <source>
        <dbReference type="ARBA" id="ARBA00010062"/>
    </source>
</evidence>
<dbReference type="PRINTS" id="PR00337">
    <property type="entry name" value="LEUILEVALBP"/>
</dbReference>
<dbReference type="InterPro" id="IPR028082">
    <property type="entry name" value="Peripla_BP_I"/>
</dbReference>
<dbReference type="RefSeq" id="WP_074210268.1">
    <property type="nucleotide sequence ID" value="NZ_FSQX01000001.1"/>
</dbReference>
<dbReference type="GO" id="GO:0006865">
    <property type="term" value="P:amino acid transport"/>
    <property type="evidence" value="ECO:0007669"/>
    <property type="project" value="UniProtKB-KW"/>
</dbReference>
<evidence type="ECO:0000259" key="6">
    <source>
        <dbReference type="Pfam" id="PF13458"/>
    </source>
</evidence>
<sequence length="121" mass="12624">MRRTKTWLLVVGLLAAPLAQAELTVGIVAPLSGGAAPLGIGMQQGIDTYFAKINAEGGVNGNQLALKAYDDQYAPLQAAKHTRDLVSDENLLAAVGNVGTPTAAVTGKTHEKFHTARMSAR</sequence>
<evidence type="ECO:0000313" key="7">
    <source>
        <dbReference type="EMBL" id="SIN67152.1"/>
    </source>
</evidence>
<dbReference type="PANTHER" id="PTHR47235">
    <property type="entry name" value="BLR6548 PROTEIN"/>
    <property type="match status" value="1"/>
</dbReference>
<dbReference type="Proteomes" id="UP000185024">
    <property type="component" value="Unassembled WGS sequence"/>
</dbReference>
<gene>
    <name evidence="7" type="ORF">SAMN05878438_2145</name>
</gene>
<evidence type="ECO:0000256" key="3">
    <source>
        <dbReference type="ARBA" id="ARBA00022729"/>
    </source>
</evidence>
<dbReference type="InterPro" id="IPR028081">
    <property type="entry name" value="Leu-bd"/>
</dbReference>
<reference evidence="7 8" key="1">
    <citation type="submission" date="2016-11" db="EMBL/GenBank/DDBJ databases">
        <authorList>
            <person name="Jaros S."/>
            <person name="Januszkiewicz K."/>
            <person name="Wedrychowicz H."/>
        </authorList>
    </citation>
    <scope>NUCLEOTIDE SEQUENCE [LARGE SCALE GENOMIC DNA]</scope>
    <source>
        <strain evidence="7 8">ACAM 239</strain>
    </source>
</reference>
<name>A0A1N6FKA8_9GAMM</name>
<comment type="similarity">
    <text evidence="1">Belongs to the leucine-binding protein family.</text>
</comment>
<evidence type="ECO:0000256" key="4">
    <source>
        <dbReference type="ARBA" id="ARBA00022970"/>
    </source>
</evidence>
<dbReference type="Gene3D" id="3.40.50.2300">
    <property type="match status" value="1"/>
</dbReference>
<keyword evidence="4" id="KW-0029">Amino-acid transport</keyword>
<evidence type="ECO:0000256" key="2">
    <source>
        <dbReference type="ARBA" id="ARBA00022448"/>
    </source>
</evidence>
<evidence type="ECO:0000313" key="8">
    <source>
        <dbReference type="Proteomes" id="UP000185024"/>
    </source>
</evidence>
<keyword evidence="3 5" id="KW-0732">Signal</keyword>
<organism evidence="7 8">
    <name type="scientific">Vreelandella aquamarina</name>
    <dbReference type="NCBI Taxonomy" id="77097"/>
    <lineage>
        <taxon>Bacteria</taxon>
        <taxon>Pseudomonadati</taxon>
        <taxon>Pseudomonadota</taxon>
        <taxon>Gammaproteobacteria</taxon>
        <taxon>Oceanospirillales</taxon>
        <taxon>Halomonadaceae</taxon>
        <taxon>Vreelandella</taxon>
    </lineage>
</organism>
<evidence type="ECO:0000256" key="5">
    <source>
        <dbReference type="SAM" id="SignalP"/>
    </source>
</evidence>
<feature type="signal peptide" evidence="5">
    <location>
        <begin position="1"/>
        <end position="21"/>
    </location>
</feature>
<feature type="chain" id="PRO_5012048686" evidence="5">
    <location>
        <begin position="22"/>
        <end position="121"/>
    </location>
</feature>
<protein>
    <submittedName>
        <fullName evidence="7">Substrate-binding protein</fullName>
    </submittedName>
</protein>
<dbReference type="PANTHER" id="PTHR47235:SF1">
    <property type="entry name" value="BLR6548 PROTEIN"/>
    <property type="match status" value="1"/>
</dbReference>
<keyword evidence="2" id="KW-0813">Transport</keyword>
<accession>A0A1N6FKA8</accession>
<dbReference type="Pfam" id="PF13458">
    <property type="entry name" value="Peripla_BP_6"/>
    <property type="match status" value="1"/>
</dbReference>